<dbReference type="AlphaFoldDB" id="A0A392UMS6"/>
<feature type="non-terminal residue" evidence="1">
    <location>
        <position position="48"/>
    </location>
</feature>
<sequence>MRHCSSRDTVHTLLFIDITVHVCTVHARTVHIITVYRNCCSRALFTIC</sequence>
<keyword evidence="2" id="KW-1185">Reference proteome</keyword>
<evidence type="ECO:0000313" key="1">
    <source>
        <dbReference type="EMBL" id="MCI73736.1"/>
    </source>
</evidence>
<dbReference type="Proteomes" id="UP000265520">
    <property type="component" value="Unassembled WGS sequence"/>
</dbReference>
<protein>
    <submittedName>
        <fullName evidence="1">Uncharacterized protein</fullName>
    </submittedName>
</protein>
<dbReference type="EMBL" id="LXQA010845125">
    <property type="protein sequence ID" value="MCI73736.1"/>
    <property type="molecule type" value="Genomic_DNA"/>
</dbReference>
<organism evidence="1 2">
    <name type="scientific">Trifolium medium</name>
    <dbReference type="NCBI Taxonomy" id="97028"/>
    <lineage>
        <taxon>Eukaryota</taxon>
        <taxon>Viridiplantae</taxon>
        <taxon>Streptophyta</taxon>
        <taxon>Embryophyta</taxon>
        <taxon>Tracheophyta</taxon>
        <taxon>Spermatophyta</taxon>
        <taxon>Magnoliopsida</taxon>
        <taxon>eudicotyledons</taxon>
        <taxon>Gunneridae</taxon>
        <taxon>Pentapetalae</taxon>
        <taxon>rosids</taxon>
        <taxon>fabids</taxon>
        <taxon>Fabales</taxon>
        <taxon>Fabaceae</taxon>
        <taxon>Papilionoideae</taxon>
        <taxon>50 kb inversion clade</taxon>
        <taxon>NPAAA clade</taxon>
        <taxon>Hologalegina</taxon>
        <taxon>IRL clade</taxon>
        <taxon>Trifolieae</taxon>
        <taxon>Trifolium</taxon>
    </lineage>
</organism>
<evidence type="ECO:0000313" key="2">
    <source>
        <dbReference type="Proteomes" id="UP000265520"/>
    </source>
</evidence>
<comment type="caution">
    <text evidence="1">The sequence shown here is derived from an EMBL/GenBank/DDBJ whole genome shotgun (WGS) entry which is preliminary data.</text>
</comment>
<name>A0A392UMS6_9FABA</name>
<proteinExistence type="predicted"/>
<reference evidence="1 2" key="1">
    <citation type="journal article" date="2018" name="Front. Plant Sci.">
        <title>Red Clover (Trifolium pratense) and Zigzag Clover (T. medium) - A Picture of Genomic Similarities and Differences.</title>
        <authorList>
            <person name="Dluhosova J."/>
            <person name="Istvanek J."/>
            <person name="Nedelnik J."/>
            <person name="Repkova J."/>
        </authorList>
    </citation>
    <scope>NUCLEOTIDE SEQUENCE [LARGE SCALE GENOMIC DNA]</scope>
    <source>
        <strain evidence="2">cv. 10/8</strain>
        <tissue evidence="1">Leaf</tissue>
    </source>
</reference>
<accession>A0A392UMS6</accession>